<evidence type="ECO:0008006" key="2">
    <source>
        <dbReference type="Google" id="ProtNLM"/>
    </source>
</evidence>
<evidence type="ECO:0000313" key="1">
    <source>
        <dbReference type="EMBL" id="XBO46390.1"/>
    </source>
</evidence>
<protein>
    <recommendedName>
        <fullName evidence="2">Crp/Fnr family transcriptional regulator</fullName>
    </recommendedName>
</protein>
<dbReference type="RefSeq" id="WP_406823938.1">
    <property type="nucleotide sequence ID" value="NZ_CP157485.1"/>
</dbReference>
<proteinExistence type="predicted"/>
<reference evidence="1" key="1">
    <citation type="submission" date="2024-05" db="EMBL/GenBank/DDBJ databases">
        <authorList>
            <person name="Kim S."/>
            <person name="Heo J."/>
            <person name="Choi H."/>
            <person name="Choi Y."/>
            <person name="Kwon S.-W."/>
            <person name="Kim Y."/>
        </authorList>
    </citation>
    <scope>NUCLEOTIDE SEQUENCE</scope>
    <source>
        <strain evidence="1">KACC 23697</strain>
    </source>
</reference>
<accession>A0AAU7K1M0</accession>
<dbReference type="SUPFAM" id="SSF51206">
    <property type="entry name" value="cAMP-binding domain-like"/>
    <property type="match status" value="1"/>
</dbReference>
<organism evidence="1">
    <name type="scientific">Pedobacter sp. KACC 23697</name>
    <dbReference type="NCBI Taxonomy" id="3149230"/>
    <lineage>
        <taxon>Bacteria</taxon>
        <taxon>Pseudomonadati</taxon>
        <taxon>Bacteroidota</taxon>
        <taxon>Sphingobacteriia</taxon>
        <taxon>Sphingobacteriales</taxon>
        <taxon>Sphingobacteriaceae</taxon>
        <taxon>Pedobacter</taxon>
    </lineage>
</organism>
<dbReference type="EMBL" id="CP157485">
    <property type="protein sequence ID" value="XBO46390.1"/>
    <property type="molecule type" value="Genomic_DNA"/>
</dbReference>
<dbReference type="Gene3D" id="2.60.120.10">
    <property type="entry name" value="Jelly Rolls"/>
    <property type="match status" value="1"/>
</dbReference>
<name>A0AAU7K1M0_9SPHI</name>
<dbReference type="InterPro" id="IPR018490">
    <property type="entry name" value="cNMP-bd_dom_sf"/>
</dbReference>
<dbReference type="AlphaFoldDB" id="A0AAU7K1M0"/>
<dbReference type="InterPro" id="IPR014710">
    <property type="entry name" value="RmlC-like_jellyroll"/>
</dbReference>
<sequence length="192" mass="22718">MEQSNYLKRIKDYVTPSFGLNSYLNYILQDRHFKKKETIDVSDPYFTTLLFIRTGTLRLYTVQDEEETTILFRQSNQFMLPLYMLSSYIGKEIYVEFLEDSTLTGYRDKHTNNLYKLFPEYRELISQLYQHLLAELIMHATALARLSASARFNHLMQIWPGLFNLCDLKPIANYLGIHPKVLSRLRSQALKK</sequence>
<gene>
    <name evidence="1" type="ORF">ABEG20_13940</name>
</gene>